<gene>
    <name evidence="2" type="ORF">MKW98_019144</name>
</gene>
<dbReference type="EMBL" id="JAJJMB010000835">
    <property type="protein sequence ID" value="KAI3960943.1"/>
    <property type="molecule type" value="Genomic_DNA"/>
</dbReference>
<evidence type="ECO:0000256" key="1">
    <source>
        <dbReference type="SAM" id="MobiDB-lite"/>
    </source>
</evidence>
<dbReference type="AlphaFoldDB" id="A0AAD4XYR6"/>
<feature type="region of interest" description="Disordered" evidence="1">
    <location>
        <begin position="38"/>
        <end position="60"/>
    </location>
</feature>
<comment type="caution">
    <text evidence="2">The sequence shown here is derived from an EMBL/GenBank/DDBJ whole genome shotgun (WGS) entry which is preliminary data.</text>
</comment>
<sequence>MALSLGMKGTSAGTSSSYTKKLLTGAIGELDNYLKSSQHQTENAANANNENMGEASAYPL</sequence>
<protein>
    <submittedName>
        <fullName evidence="2">Uncharacterized protein</fullName>
    </submittedName>
</protein>
<evidence type="ECO:0000313" key="3">
    <source>
        <dbReference type="Proteomes" id="UP001202328"/>
    </source>
</evidence>
<keyword evidence="3" id="KW-1185">Reference proteome</keyword>
<proteinExistence type="predicted"/>
<accession>A0AAD4XYR6</accession>
<dbReference type="Proteomes" id="UP001202328">
    <property type="component" value="Unassembled WGS sequence"/>
</dbReference>
<feature type="non-terminal residue" evidence="2">
    <location>
        <position position="60"/>
    </location>
</feature>
<reference evidence="2" key="1">
    <citation type="submission" date="2022-04" db="EMBL/GenBank/DDBJ databases">
        <title>A functionally conserved STORR gene fusion in Papaver species that diverged 16.8 million years ago.</title>
        <authorList>
            <person name="Catania T."/>
        </authorList>
    </citation>
    <scope>NUCLEOTIDE SEQUENCE</scope>
    <source>
        <strain evidence="2">S-188037</strain>
    </source>
</reference>
<organism evidence="2 3">
    <name type="scientific">Papaver atlanticum</name>
    <dbReference type="NCBI Taxonomy" id="357466"/>
    <lineage>
        <taxon>Eukaryota</taxon>
        <taxon>Viridiplantae</taxon>
        <taxon>Streptophyta</taxon>
        <taxon>Embryophyta</taxon>
        <taxon>Tracheophyta</taxon>
        <taxon>Spermatophyta</taxon>
        <taxon>Magnoliopsida</taxon>
        <taxon>Ranunculales</taxon>
        <taxon>Papaveraceae</taxon>
        <taxon>Papaveroideae</taxon>
        <taxon>Papaver</taxon>
    </lineage>
</organism>
<evidence type="ECO:0000313" key="2">
    <source>
        <dbReference type="EMBL" id="KAI3960943.1"/>
    </source>
</evidence>
<feature type="compositionally biased region" description="Low complexity" evidence="1">
    <location>
        <begin position="42"/>
        <end position="60"/>
    </location>
</feature>
<name>A0AAD4XYR6_9MAGN</name>